<dbReference type="InterPro" id="IPR004638">
    <property type="entry name" value="EmrB-like"/>
</dbReference>
<feature type="transmembrane region" description="Helical" evidence="8">
    <location>
        <begin position="297"/>
        <end position="319"/>
    </location>
</feature>
<evidence type="ECO:0000256" key="7">
    <source>
        <dbReference type="ARBA" id="ARBA00023136"/>
    </source>
</evidence>
<dbReference type="PANTHER" id="PTHR42718">
    <property type="entry name" value="MAJOR FACILITATOR SUPERFAMILY MULTIDRUG TRANSPORTER MFSC"/>
    <property type="match status" value="1"/>
</dbReference>
<dbReference type="Proteomes" id="UP000235347">
    <property type="component" value="Unassembled WGS sequence"/>
</dbReference>
<feature type="transmembrane region" description="Helical" evidence="8">
    <location>
        <begin position="331"/>
        <end position="350"/>
    </location>
</feature>
<dbReference type="RefSeq" id="WP_102611377.1">
    <property type="nucleotide sequence ID" value="NZ_CADIKD010000005.1"/>
</dbReference>
<feature type="transmembrane region" description="Helical" evidence="8">
    <location>
        <begin position="225"/>
        <end position="247"/>
    </location>
</feature>
<feature type="transmembrane region" description="Helical" evidence="8">
    <location>
        <begin position="356"/>
        <end position="374"/>
    </location>
</feature>
<feature type="domain" description="Major facilitator superfamily (MFS) profile" evidence="9">
    <location>
        <begin position="12"/>
        <end position="453"/>
    </location>
</feature>
<comment type="similarity">
    <text evidence="2">Belongs to the major facilitator superfamily. EmrB family.</text>
</comment>
<reference evidence="10 11" key="1">
    <citation type="submission" date="2018-01" db="EMBL/GenBank/DDBJ databases">
        <title>Whole genome analyses suggest that Burkholderia sensu lato contains two further novel genera in the rhizoxinica-symbiotica group Mycetohabitans gen. nov., and Trinickia gen. nov.: implications for the evolution of diazotrophy and nodulation in the Burkholderiaceae.</title>
        <authorList>
            <person name="Estrada-de los Santos P."/>
            <person name="Palmer M."/>
            <person name="Chavez-Ramirez B."/>
            <person name="Beukes C."/>
            <person name="Steenkamp E.T."/>
            <person name="Hirsch A.M."/>
            <person name="Manyaka P."/>
            <person name="Maluk M."/>
            <person name="Lafos M."/>
            <person name="Crook M."/>
            <person name="Gross E."/>
            <person name="Simon M.F."/>
            <person name="Bueno dos Reis Junior F."/>
            <person name="Poole P.S."/>
            <person name="Venter S.N."/>
            <person name="James E.K."/>
        </authorList>
    </citation>
    <scope>NUCLEOTIDE SEQUENCE [LARGE SCALE GENOMIC DNA]</scope>
    <source>
        <strain evidence="10 11">GP25-8</strain>
    </source>
</reference>
<feature type="transmembrane region" description="Helical" evidence="8">
    <location>
        <begin position="12"/>
        <end position="34"/>
    </location>
</feature>
<dbReference type="GO" id="GO:0005886">
    <property type="term" value="C:plasma membrane"/>
    <property type="evidence" value="ECO:0007669"/>
    <property type="project" value="UniProtKB-SubCell"/>
</dbReference>
<comment type="subcellular location">
    <subcellularLocation>
        <location evidence="1">Cell membrane</location>
        <topology evidence="1">Multi-pass membrane protein</topology>
    </subcellularLocation>
</comment>
<keyword evidence="3" id="KW-0813">Transport</keyword>
<dbReference type="Gene3D" id="1.20.1720.10">
    <property type="entry name" value="Multidrug resistance protein D"/>
    <property type="match status" value="1"/>
</dbReference>
<evidence type="ECO:0000256" key="1">
    <source>
        <dbReference type="ARBA" id="ARBA00004651"/>
    </source>
</evidence>
<dbReference type="GO" id="GO:0022857">
    <property type="term" value="F:transmembrane transporter activity"/>
    <property type="evidence" value="ECO:0007669"/>
    <property type="project" value="InterPro"/>
</dbReference>
<dbReference type="InterPro" id="IPR036259">
    <property type="entry name" value="MFS_trans_sf"/>
</dbReference>
<gene>
    <name evidence="10" type="ORF">C0Z19_18960</name>
</gene>
<evidence type="ECO:0000256" key="8">
    <source>
        <dbReference type="SAM" id="Phobius"/>
    </source>
</evidence>
<dbReference type="NCBIfam" id="TIGR00711">
    <property type="entry name" value="efflux_EmrB"/>
    <property type="match status" value="1"/>
</dbReference>
<feature type="transmembrane region" description="Helical" evidence="8">
    <location>
        <begin position="140"/>
        <end position="161"/>
    </location>
</feature>
<dbReference type="SUPFAM" id="SSF103473">
    <property type="entry name" value="MFS general substrate transporter"/>
    <property type="match status" value="1"/>
</dbReference>
<keyword evidence="4" id="KW-1003">Cell membrane</keyword>
<evidence type="ECO:0000313" key="11">
    <source>
        <dbReference type="Proteomes" id="UP000235347"/>
    </source>
</evidence>
<dbReference type="PROSITE" id="PS50850">
    <property type="entry name" value="MFS"/>
    <property type="match status" value="1"/>
</dbReference>
<keyword evidence="11" id="KW-1185">Reference proteome</keyword>
<name>A0A2N7VV24_9BURK</name>
<organism evidence="10 11">
    <name type="scientific">Trinickia soli</name>
    <dbReference type="NCBI Taxonomy" id="380675"/>
    <lineage>
        <taxon>Bacteria</taxon>
        <taxon>Pseudomonadati</taxon>
        <taxon>Pseudomonadota</taxon>
        <taxon>Betaproteobacteria</taxon>
        <taxon>Burkholderiales</taxon>
        <taxon>Burkholderiaceae</taxon>
        <taxon>Trinickia</taxon>
    </lineage>
</organism>
<dbReference type="CDD" id="cd17321">
    <property type="entry name" value="MFS_MMR_MDR_like"/>
    <property type="match status" value="1"/>
</dbReference>
<evidence type="ECO:0000313" key="10">
    <source>
        <dbReference type="EMBL" id="PMS20979.1"/>
    </source>
</evidence>
<keyword evidence="5 8" id="KW-0812">Transmembrane</keyword>
<feature type="transmembrane region" description="Helical" evidence="8">
    <location>
        <begin position="395"/>
        <end position="417"/>
    </location>
</feature>
<evidence type="ECO:0000256" key="2">
    <source>
        <dbReference type="ARBA" id="ARBA00008537"/>
    </source>
</evidence>
<feature type="transmembrane region" description="Helical" evidence="8">
    <location>
        <begin position="78"/>
        <end position="104"/>
    </location>
</feature>
<evidence type="ECO:0000259" key="9">
    <source>
        <dbReference type="PROSITE" id="PS50850"/>
    </source>
</evidence>
<feature type="transmembrane region" description="Helical" evidence="8">
    <location>
        <begin position="46"/>
        <end position="66"/>
    </location>
</feature>
<evidence type="ECO:0000256" key="4">
    <source>
        <dbReference type="ARBA" id="ARBA00022475"/>
    </source>
</evidence>
<dbReference type="InterPro" id="IPR020846">
    <property type="entry name" value="MFS_dom"/>
</dbReference>
<sequence>MHATLTRSPRLALLATSLGFAIICLDVTVVNVALERIRFALAVDPAHLGWVLNAYALAFASLLLSAGALGDRFGARRVFTCGFAVFTLASVACGIAPDAAALIAARTAQGIGAALCVPSSLALLRLIFPDAASRAKAVSIWAGTAALALGAGPIVGGLLISSFGWRSIFLINVPVGIIGIWLTIRHVPDSTPDAARRIDFVGQLLAVVSLVALTVAVMATGDRGWTNATTVAGMACFIVTGQLFVFVEKRQQQPMLPLSLFRIPAVNVSSLTGLALNFGYYGLMFAISLFFQSVWKFSALQAGLAFVPMTAVVTVANLVSGALTARFGYRMPMIAGQVLAAVGLLSLALIERTTSYLLVACPLIAIGVGVALAVPSINTALLDHVEKSLTGVASGVLNTARQIGGVLGVGVFGALVVGPEGEMIAGLHIAVALAATVMLASAAIAAVGLKPQRIILKNCAMNRM</sequence>
<evidence type="ECO:0000256" key="6">
    <source>
        <dbReference type="ARBA" id="ARBA00022989"/>
    </source>
</evidence>
<protein>
    <submittedName>
        <fullName evidence="10">MFS transporter</fullName>
    </submittedName>
</protein>
<feature type="transmembrane region" description="Helical" evidence="8">
    <location>
        <begin position="268"/>
        <end position="291"/>
    </location>
</feature>
<dbReference type="Gene3D" id="1.20.1250.20">
    <property type="entry name" value="MFS general substrate transporter like domains"/>
    <property type="match status" value="1"/>
</dbReference>
<dbReference type="AlphaFoldDB" id="A0A2N7VV24"/>
<dbReference type="InterPro" id="IPR011701">
    <property type="entry name" value="MFS"/>
</dbReference>
<comment type="caution">
    <text evidence="10">The sequence shown here is derived from an EMBL/GenBank/DDBJ whole genome shotgun (WGS) entry which is preliminary data.</text>
</comment>
<evidence type="ECO:0000256" key="5">
    <source>
        <dbReference type="ARBA" id="ARBA00022692"/>
    </source>
</evidence>
<feature type="transmembrane region" description="Helical" evidence="8">
    <location>
        <begin position="423"/>
        <end position="447"/>
    </location>
</feature>
<dbReference type="Pfam" id="PF07690">
    <property type="entry name" value="MFS_1"/>
    <property type="match status" value="1"/>
</dbReference>
<keyword evidence="6 8" id="KW-1133">Transmembrane helix</keyword>
<evidence type="ECO:0000256" key="3">
    <source>
        <dbReference type="ARBA" id="ARBA00022448"/>
    </source>
</evidence>
<dbReference type="EMBL" id="PNYB01000017">
    <property type="protein sequence ID" value="PMS20979.1"/>
    <property type="molecule type" value="Genomic_DNA"/>
</dbReference>
<accession>A0A2N7VV24</accession>
<feature type="transmembrane region" description="Helical" evidence="8">
    <location>
        <begin position="167"/>
        <end position="188"/>
    </location>
</feature>
<proteinExistence type="inferred from homology"/>
<feature type="transmembrane region" description="Helical" evidence="8">
    <location>
        <begin position="110"/>
        <end position="128"/>
    </location>
</feature>
<feature type="transmembrane region" description="Helical" evidence="8">
    <location>
        <begin position="200"/>
        <end position="219"/>
    </location>
</feature>
<keyword evidence="7 8" id="KW-0472">Membrane</keyword>
<dbReference type="PANTHER" id="PTHR42718:SF9">
    <property type="entry name" value="MAJOR FACILITATOR SUPERFAMILY MULTIDRUG TRANSPORTER MFSC"/>
    <property type="match status" value="1"/>
</dbReference>